<feature type="domain" description="NnrU" evidence="6">
    <location>
        <begin position="3"/>
        <end position="182"/>
    </location>
</feature>
<sequence>MAILIAGVALWWAAHLFKRVAPEARAKLGDPGKGIVAVAVIASVVLMVIGYRQADGAWFWGRSPALVGINNLLMILAFYCYAASAAKPAKIWLGTKLRHPQLTGFSIWAVAHLLVNGDVRSFVLFGGLLVWALVEIKLINAQEGPWTPPPRAPMKKEVVALVVTVVVTVVVMLIHNWLGVAPWGA</sequence>
<name>A0A2Y9A1F1_9RHOB</name>
<dbReference type="EMBL" id="QGDJ01000001">
    <property type="protein sequence ID" value="PWJ22083.1"/>
    <property type="molecule type" value="Genomic_DNA"/>
</dbReference>
<keyword evidence="4 5" id="KW-0472">Membrane</keyword>
<proteinExistence type="predicted"/>
<feature type="transmembrane region" description="Helical" evidence="5">
    <location>
        <begin position="105"/>
        <end position="134"/>
    </location>
</feature>
<keyword evidence="9" id="KW-1185">Reference proteome</keyword>
<dbReference type="AlphaFoldDB" id="A0A2Y9A1F1"/>
<evidence type="ECO:0000256" key="3">
    <source>
        <dbReference type="ARBA" id="ARBA00022989"/>
    </source>
</evidence>
<dbReference type="RefSeq" id="WP_109562670.1">
    <property type="nucleotide sequence ID" value="NZ_QGDJ01000001.1"/>
</dbReference>
<evidence type="ECO:0000256" key="4">
    <source>
        <dbReference type="ARBA" id="ARBA00023136"/>
    </source>
</evidence>
<keyword evidence="2 5" id="KW-0812">Transmembrane</keyword>
<protein>
    <submittedName>
        <fullName evidence="8">NnrU protein</fullName>
    </submittedName>
</protein>
<feature type="transmembrane region" description="Helical" evidence="5">
    <location>
        <begin position="158"/>
        <end position="178"/>
    </location>
</feature>
<evidence type="ECO:0000313" key="7">
    <source>
        <dbReference type="EMBL" id="PWJ22083.1"/>
    </source>
</evidence>
<evidence type="ECO:0000256" key="5">
    <source>
        <dbReference type="SAM" id="Phobius"/>
    </source>
</evidence>
<reference evidence="7 9" key="2">
    <citation type="submission" date="2018-03" db="EMBL/GenBank/DDBJ databases">
        <title>Genomic Encyclopedia of Archaeal and Bacterial Type Strains, Phase II (KMG-II): from individual species to whole genera.</title>
        <authorList>
            <person name="Goeker M."/>
        </authorList>
    </citation>
    <scope>NUCLEOTIDE SEQUENCE [LARGE SCALE GENOMIC DNA]</scope>
    <source>
        <strain evidence="7 9">DSM 25227</strain>
    </source>
</reference>
<gene>
    <name evidence="7" type="ORF">BCF38_101492</name>
    <name evidence="8" type="ORF">SAMN05421539_101492</name>
</gene>
<evidence type="ECO:0000259" key="6">
    <source>
        <dbReference type="Pfam" id="PF07298"/>
    </source>
</evidence>
<dbReference type="InterPro" id="IPR009915">
    <property type="entry name" value="NnrU_dom"/>
</dbReference>
<feature type="transmembrane region" description="Helical" evidence="5">
    <location>
        <begin position="63"/>
        <end position="85"/>
    </location>
</feature>
<organism evidence="8 10">
    <name type="scientific">Jannaschia seohaensis</name>
    <dbReference type="NCBI Taxonomy" id="475081"/>
    <lineage>
        <taxon>Bacteria</taxon>
        <taxon>Pseudomonadati</taxon>
        <taxon>Pseudomonadota</taxon>
        <taxon>Alphaproteobacteria</taxon>
        <taxon>Rhodobacterales</taxon>
        <taxon>Roseobacteraceae</taxon>
        <taxon>Jannaschia</taxon>
    </lineage>
</organism>
<dbReference type="Proteomes" id="UP000251571">
    <property type="component" value="Unassembled WGS sequence"/>
</dbReference>
<feature type="transmembrane region" description="Helical" evidence="5">
    <location>
        <begin position="34"/>
        <end position="51"/>
    </location>
</feature>
<evidence type="ECO:0000313" key="10">
    <source>
        <dbReference type="Proteomes" id="UP000251571"/>
    </source>
</evidence>
<reference evidence="8 10" key="1">
    <citation type="submission" date="2016-10" db="EMBL/GenBank/DDBJ databases">
        <authorList>
            <person name="Cai Z."/>
        </authorList>
    </citation>
    <scope>NUCLEOTIDE SEQUENCE [LARGE SCALE GENOMIC DNA]</scope>
    <source>
        <strain evidence="8 10">DSM 25227</strain>
    </source>
</reference>
<evidence type="ECO:0000313" key="9">
    <source>
        <dbReference type="Proteomes" id="UP000245839"/>
    </source>
</evidence>
<dbReference type="Pfam" id="PF07298">
    <property type="entry name" value="NnrU"/>
    <property type="match status" value="1"/>
</dbReference>
<dbReference type="Proteomes" id="UP000245839">
    <property type="component" value="Unassembled WGS sequence"/>
</dbReference>
<evidence type="ECO:0000256" key="1">
    <source>
        <dbReference type="ARBA" id="ARBA00004141"/>
    </source>
</evidence>
<comment type="subcellular location">
    <subcellularLocation>
        <location evidence="1">Membrane</location>
        <topology evidence="1">Multi-pass membrane protein</topology>
    </subcellularLocation>
</comment>
<evidence type="ECO:0000256" key="2">
    <source>
        <dbReference type="ARBA" id="ARBA00022692"/>
    </source>
</evidence>
<evidence type="ECO:0000313" key="8">
    <source>
        <dbReference type="EMBL" id="SSA38361.1"/>
    </source>
</evidence>
<keyword evidence="3 5" id="KW-1133">Transmembrane helix</keyword>
<accession>A0A2Y9A1F1</accession>
<dbReference type="OrthoDB" id="5293641at2"/>
<dbReference type="GO" id="GO:0016020">
    <property type="term" value="C:membrane"/>
    <property type="evidence" value="ECO:0007669"/>
    <property type="project" value="UniProtKB-SubCell"/>
</dbReference>
<dbReference type="EMBL" id="UETC01000001">
    <property type="protein sequence ID" value="SSA38361.1"/>
    <property type="molecule type" value="Genomic_DNA"/>
</dbReference>